<accession>A0AAI9SZ99</accession>
<keyword evidence="9" id="KW-1185">Reference proteome</keyword>
<dbReference type="GeneID" id="73379390"/>
<evidence type="ECO:0000256" key="1">
    <source>
        <dbReference type="ARBA" id="ARBA00007905"/>
    </source>
</evidence>
<dbReference type="Gene3D" id="3.20.20.100">
    <property type="entry name" value="NADP-dependent oxidoreductase domain"/>
    <property type="match status" value="1"/>
</dbReference>
<feature type="domain" description="NADP-dependent oxidoreductase" evidence="7">
    <location>
        <begin position="15"/>
        <end position="299"/>
    </location>
</feature>
<evidence type="ECO:0000256" key="3">
    <source>
        <dbReference type="ARBA" id="ARBA00023277"/>
    </source>
</evidence>
<proteinExistence type="inferred from homology"/>
<dbReference type="EMBL" id="JAHUZD010000036">
    <property type="protein sequence ID" value="KAI3405429.1"/>
    <property type="molecule type" value="Genomic_DNA"/>
</dbReference>
<sequence length="317" mass="36301">MSIKLNSGHEMPLVGFGCWKLENKIAADQVYDAIKTGYRLFDEAQDYGNEKEVGDGIKHAIDDGLTSREELFITSKLWNSYHDPKNVELALDRILSDLKLEYLDLFLIHFPIAQKFVSFDEKYPPGFYCGDGGNFHFENIPLLDTWHAMEKLVEKGKVKSIGISNFNGSLIYDLLRGAKIPPAVLQIEHHPYLQQERLIEWVQSQGIAVTAYSSFGPLSFVELENKKAIDAPKLFEHDTIKRIAANHGKTCAQVLLRWSTQRNIAVIPKSSKQERAIENLEVNKFNLTDDDIKEIKKLDKGLRFNDPWDWNHIPVFI</sequence>
<dbReference type="SUPFAM" id="SSF51430">
    <property type="entry name" value="NAD(P)-linked oxidoreductase"/>
    <property type="match status" value="1"/>
</dbReference>
<dbReference type="PROSITE" id="PS00062">
    <property type="entry name" value="ALDOKETO_REDUCTASE_2"/>
    <property type="match status" value="1"/>
</dbReference>
<evidence type="ECO:0000313" key="9">
    <source>
        <dbReference type="Proteomes" id="UP001202479"/>
    </source>
</evidence>
<dbReference type="AlphaFoldDB" id="A0AAI9SZ99"/>
<dbReference type="InterPro" id="IPR018170">
    <property type="entry name" value="Aldo/ket_reductase_CS"/>
</dbReference>
<organism evidence="8 9">
    <name type="scientific">Candida oxycetoniae</name>
    <dbReference type="NCBI Taxonomy" id="497107"/>
    <lineage>
        <taxon>Eukaryota</taxon>
        <taxon>Fungi</taxon>
        <taxon>Dikarya</taxon>
        <taxon>Ascomycota</taxon>
        <taxon>Saccharomycotina</taxon>
        <taxon>Pichiomycetes</taxon>
        <taxon>Debaryomycetaceae</taxon>
        <taxon>Candida/Lodderomyces clade</taxon>
        <taxon>Candida</taxon>
    </lineage>
</organism>
<dbReference type="InterPro" id="IPR036812">
    <property type="entry name" value="NAD(P)_OxRdtase_dom_sf"/>
</dbReference>
<dbReference type="Proteomes" id="UP001202479">
    <property type="component" value="Unassembled WGS sequence"/>
</dbReference>
<evidence type="ECO:0000313" key="8">
    <source>
        <dbReference type="EMBL" id="KAI3405429.1"/>
    </source>
</evidence>
<dbReference type="PIRSF" id="PIRSF000097">
    <property type="entry name" value="AKR"/>
    <property type="match status" value="1"/>
</dbReference>
<evidence type="ECO:0000256" key="5">
    <source>
        <dbReference type="PIRSR" id="PIRSR000097-2"/>
    </source>
</evidence>
<dbReference type="RefSeq" id="XP_049181174.1">
    <property type="nucleotide sequence ID" value="XM_049322931.1"/>
</dbReference>
<evidence type="ECO:0000256" key="6">
    <source>
        <dbReference type="PIRSR" id="PIRSR000097-3"/>
    </source>
</evidence>
<dbReference type="Pfam" id="PF00248">
    <property type="entry name" value="Aldo_ket_red"/>
    <property type="match status" value="1"/>
</dbReference>
<evidence type="ECO:0000256" key="4">
    <source>
        <dbReference type="PIRSR" id="PIRSR000097-1"/>
    </source>
</evidence>
<dbReference type="InterPro" id="IPR020471">
    <property type="entry name" value="AKR"/>
</dbReference>
<dbReference type="PANTHER" id="PTHR11732">
    <property type="entry name" value="ALDO/KETO REDUCTASE"/>
    <property type="match status" value="1"/>
</dbReference>
<dbReference type="InterPro" id="IPR023210">
    <property type="entry name" value="NADP_OxRdtase_dom"/>
</dbReference>
<keyword evidence="3" id="KW-0119">Carbohydrate metabolism</keyword>
<dbReference type="GO" id="GO:0016616">
    <property type="term" value="F:oxidoreductase activity, acting on the CH-OH group of donors, NAD or NADP as acceptor"/>
    <property type="evidence" value="ECO:0007669"/>
    <property type="project" value="UniProtKB-ARBA"/>
</dbReference>
<evidence type="ECO:0000259" key="7">
    <source>
        <dbReference type="Pfam" id="PF00248"/>
    </source>
</evidence>
<feature type="site" description="Lowers pKa of active site Tyr" evidence="6">
    <location>
        <position position="76"/>
    </location>
</feature>
<protein>
    <submittedName>
        <fullName evidence="8">GRE3</fullName>
    </submittedName>
</protein>
<dbReference type="FunFam" id="3.20.20.100:FF:000007">
    <property type="entry name" value="NAD(P)H-dependent D-xylose reductase xyl1"/>
    <property type="match status" value="1"/>
</dbReference>
<feature type="active site" description="Proton donor" evidence="4">
    <location>
        <position position="47"/>
    </location>
</feature>
<feature type="binding site" evidence="5">
    <location>
        <position position="109"/>
    </location>
    <ligand>
        <name>substrate</name>
    </ligand>
</feature>
<keyword evidence="2" id="KW-0560">Oxidoreductase</keyword>
<name>A0AAI9SZ99_9ASCO</name>
<reference evidence="8" key="1">
    <citation type="journal article" date="2022" name="DNA Res.">
        <title>Genome analysis of five recently described species of the CUG-Ser clade uncovers Candida theae as a new hybrid lineage with pathogenic potential in the Candida parapsilosis species complex.</title>
        <authorList>
            <person name="Mixao V."/>
            <person name="Del Olmo V."/>
            <person name="Hegedusova E."/>
            <person name="Saus E."/>
            <person name="Pryszcz L."/>
            <person name="Cillingova A."/>
            <person name="Nosek J."/>
            <person name="Gabaldon T."/>
        </authorList>
    </citation>
    <scope>NUCLEOTIDE SEQUENCE</scope>
    <source>
        <strain evidence="8">CBS 10844</strain>
    </source>
</reference>
<comment type="similarity">
    <text evidence="1">Belongs to the aldo/keto reductase family.</text>
</comment>
<evidence type="ECO:0000256" key="2">
    <source>
        <dbReference type="ARBA" id="ARBA00023002"/>
    </source>
</evidence>
<dbReference type="PRINTS" id="PR00069">
    <property type="entry name" value="ALDKETRDTASE"/>
</dbReference>
<comment type="caution">
    <text evidence="8">The sequence shown here is derived from an EMBL/GenBank/DDBJ whole genome shotgun (WGS) entry which is preliminary data.</text>
</comment>
<gene>
    <name evidence="8" type="ORF">KGF56_001773</name>
</gene>